<reference evidence="11 12" key="1">
    <citation type="submission" date="2022-04" db="EMBL/GenBank/DDBJ databases">
        <title>Leucobacter sp. isolated from rhizosphere of onion.</title>
        <authorList>
            <person name="Won M."/>
            <person name="Lee C.-M."/>
            <person name="Woen H.-Y."/>
            <person name="Kwon S.-W."/>
        </authorList>
    </citation>
    <scope>NUCLEOTIDE SEQUENCE [LARGE SCALE GENOMIC DNA]</scope>
    <source>
        <strain evidence="11 12">H25R-14</strain>
    </source>
</reference>
<dbReference type="EMBL" id="CP095043">
    <property type="protein sequence ID" value="UOQ60221.1"/>
    <property type="molecule type" value="Genomic_DNA"/>
</dbReference>
<dbReference type="Pfam" id="PF02347">
    <property type="entry name" value="GDC-P"/>
    <property type="match status" value="2"/>
</dbReference>
<protein>
    <recommendedName>
        <fullName evidence="8">Glycine dehydrogenase (decarboxylating)</fullName>
        <ecNumber evidence="8">1.4.4.2</ecNumber>
    </recommendedName>
    <alternativeName>
        <fullName evidence="8">Glycine cleavage system P-protein</fullName>
    </alternativeName>
    <alternativeName>
        <fullName evidence="8">Glycine decarboxylase</fullName>
    </alternativeName>
    <alternativeName>
        <fullName evidence="8">Glycine dehydrogenase (aminomethyl-transferring)</fullName>
    </alternativeName>
</protein>
<dbReference type="InterPro" id="IPR015422">
    <property type="entry name" value="PyrdxlP-dep_Trfase_small"/>
</dbReference>
<evidence type="ECO:0000256" key="8">
    <source>
        <dbReference type="HAMAP-Rule" id="MF_00711"/>
    </source>
</evidence>
<evidence type="ECO:0000313" key="12">
    <source>
        <dbReference type="Proteomes" id="UP000831775"/>
    </source>
</evidence>
<dbReference type="NCBIfam" id="TIGR00461">
    <property type="entry name" value="gcvP"/>
    <property type="match status" value="1"/>
</dbReference>
<evidence type="ECO:0000256" key="4">
    <source>
        <dbReference type="ARBA" id="ARBA00011690"/>
    </source>
</evidence>
<comment type="cofactor">
    <cofactor evidence="1 8">
        <name>pyridoxal 5'-phosphate</name>
        <dbReference type="ChEBI" id="CHEBI:597326"/>
    </cofactor>
</comment>
<evidence type="ECO:0000259" key="10">
    <source>
        <dbReference type="Pfam" id="PF21478"/>
    </source>
</evidence>
<dbReference type="EC" id="1.4.4.2" evidence="8"/>
<dbReference type="InterPro" id="IPR049316">
    <property type="entry name" value="GDC-P_C"/>
</dbReference>
<sequence length="950" mass="101011">MSITPVTRTFTDRHIGVSDPADVETMLARLGYTSLDELVDTAVPAAIRRPDALQIPAGLSEEEILAHLRELADRNVVKTQMIGQGFYGTFTPPVIRRNVLESPAWYTAYTPYQPEISQGRLEALLNFQTMVADLTGLAVANASMLDESSATAEAVLLMRRANKAAPATAKTVLDANLFPQTISVVRGRAEALGFEVEVADLGAGLPEGDLSGIVLQQPGDNGAVVDHAAVIAAAKERGAMVTVVADLLALTLITPPGEQGADVAVGNTQRFGVPLFFGGPHAAYLAIRAGLERSLPGRLVGVSKDSAGAPAYRLALQTREQHIRREKATSNICTAQALLAITASMYAVYHGADGLRGIAERTHAHARTLANALTDAGIPIASESFFDTVFATVPGRAAEIVARAADAGINLRLVDADTVGVSADETTADATIDAVATAFGAEVRERVRAGDFGFAAELTRTSDFLTHPIFHSIRSETQMLRYLRRLADRDLALDRTMIPLGSCTMKLNSTAEMESISWPEFAGIHPYVPAEQSRGWRDLIAELERRLVEITGYAGISLQPNSGAQGEYAGLLAIRGYHRANGDLQRDVCLIPASAHGTNAASAVLAGMRVVMVQNTETGTIDLVDLREKIAAHRDALAAIMITYPSTYGVYDADVRDVCDLVHEAGGQVYIDGANMNALVGLAQPGRFGGDVSHLNLHKTFAIPHGGGGPGVGPIGVAEHLLPYVPNDPTGSVSVSEGVPVVATLFGSAGVLPISYAYIAMMGGDGLTQATRIALLNANYIAARLSESFPVLYTGNRGLVAHECILDLRELTARSGVTAEDVAKRLIDFGFHAPTLAFPVPGTLMVEPTESEDLGELERFIEAMITIRAEIDQVIAGDFSIEDSPLRGAPHTAAVAVASDWDRAYPREQAVYPVAVLRTDKYFPPVGRIDNAHGDRNLVCSCPPLEAFAE</sequence>
<dbReference type="PANTHER" id="PTHR11773">
    <property type="entry name" value="GLYCINE DEHYDROGENASE, DECARBOXYLATING"/>
    <property type="match status" value="1"/>
</dbReference>
<comment type="function">
    <text evidence="2 8">The glycine cleavage system catalyzes the degradation of glycine. The P protein binds the alpha-amino group of glycine through its pyridoxal phosphate cofactor; CO(2) is released and the remaining methylamine moiety is then transferred to the lipoamide cofactor of the H protein.</text>
</comment>
<dbReference type="InterPro" id="IPR015424">
    <property type="entry name" value="PyrdxlP-dep_Trfase"/>
</dbReference>
<evidence type="ECO:0000256" key="2">
    <source>
        <dbReference type="ARBA" id="ARBA00003788"/>
    </source>
</evidence>
<dbReference type="Gene3D" id="3.40.640.10">
    <property type="entry name" value="Type I PLP-dependent aspartate aminotransferase-like (Major domain)"/>
    <property type="match status" value="2"/>
</dbReference>
<dbReference type="SUPFAM" id="SSF53383">
    <property type="entry name" value="PLP-dependent transferases"/>
    <property type="match status" value="2"/>
</dbReference>
<feature type="modified residue" description="N6-(pyridoxal phosphate)lysine" evidence="8">
    <location>
        <position position="699"/>
    </location>
</feature>
<keyword evidence="12" id="KW-1185">Reference proteome</keyword>
<feature type="domain" description="Glycine cleavage system P-protein N-terminal" evidence="9">
    <location>
        <begin position="473"/>
        <end position="726"/>
    </location>
</feature>
<name>A0ABY4FV79_9MICO</name>
<keyword evidence="6 8" id="KW-0560">Oxidoreductase</keyword>
<dbReference type="Gene3D" id="3.90.1150.10">
    <property type="entry name" value="Aspartate Aminotransferase, domain 1"/>
    <property type="match status" value="2"/>
</dbReference>
<dbReference type="Proteomes" id="UP000831775">
    <property type="component" value="Chromosome"/>
</dbReference>
<comment type="subunit">
    <text evidence="4 8">The glycine cleavage system is composed of four proteins: P, T, L and H.</text>
</comment>
<dbReference type="PANTHER" id="PTHR11773:SF1">
    <property type="entry name" value="GLYCINE DEHYDROGENASE (DECARBOXYLATING), MITOCHONDRIAL"/>
    <property type="match status" value="1"/>
</dbReference>
<dbReference type="InterPro" id="IPR003437">
    <property type="entry name" value="GcvP"/>
</dbReference>
<feature type="domain" description="Glycine cleavage system P-protein N-terminal" evidence="9">
    <location>
        <begin position="12"/>
        <end position="438"/>
    </location>
</feature>
<gene>
    <name evidence="8 11" type="primary">gcvP</name>
    <name evidence="11" type="ORF">MUN76_14455</name>
</gene>
<keyword evidence="5 8" id="KW-0663">Pyridoxal phosphate</keyword>
<dbReference type="Pfam" id="PF21478">
    <property type="entry name" value="GcvP2_C"/>
    <property type="match status" value="1"/>
</dbReference>
<dbReference type="InterPro" id="IPR049315">
    <property type="entry name" value="GDC-P_N"/>
</dbReference>
<comment type="similarity">
    <text evidence="3 8">Belongs to the GcvP family.</text>
</comment>
<proteinExistence type="inferred from homology"/>
<dbReference type="HAMAP" id="MF_00711">
    <property type="entry name" value="GcvP"/>
    <property type="match status" value="1"/>
</dbReference>
<dbReference type="CDD" id="cd00613">
    <property type="entry name" value="GDC-P"/>
    <property type="match status" value="1"/>
</dbReference>
<accession>A0ABY4FV79</accession>
<evidence type="ECO:0000256" key="1">
    <source>
        <dbReference type="ARBA" id="ARBA00001933"/>
    </source>
</evidence>
<evidence type="ECO:0000256" key="3">
    <source>
        <dbReference type="ARBA" id="ARBA00010756"/>
    </source>
</evidence>
<evidence type="ECO:0000256" key="5">
    <source>
        <dbReference type="ARBA" id="ARBA00022898"/>
    </source>
</evidence>
<evidence type="ECO:0000313" key="11">
    <source>
        <dbReference type="EMBL" id="UOQ60221.1"/>
    </source>
</evidence>
<dbReference type="RefSeq" id="WP_244685670.1">
    <property type="nucleotide sequence ID" value="NZ_CP095043.1"/>
</dbReference>
<organism evidence="11 12">
    <name type="scientific">Leucobacter rhizosphaerae</name>
    <dbReference type="NCBI Taxonomy" id="2932245"/>
    <lineage>
        <taxon>Bacteria</taxon>
        <taxon>Bacillati</taxon>
        <taxon>Actinomycetota</taxon>
        <taxon>Actinomycetes</taxon>
        <taxon>Micrococcales</taxon>
        <taxon>Microbacteriaceae</taxon>
        <taxon>Leucobacter</taxon>
    </lineage>
</organism>
<feature type="domain" description="Glycine dehydrogenase C-terminal" evidence="10">
    <location>
        <begin position="770"/>
        <end position="891"/>
    </location>
</feature>
<evidence type="ECO:0000256" key="6">
    <source>
        <dbReference type="ARBA" id="ARBA00023002"/>
    </source>
</evidence>
<dbReference type="GO" id="GO:0004375">
    <property type="term" value="F:glycine dehydrogenase (decarboxylating) activity"/>
    <property type="evidence" value="ECO:0007669"/>
    <property type="project" value="UniProtKB-EC"/>
</dbReference>
<comment type="catalytic activity">
    <reaction evidence="7 8">
        <text>N(6)-[(R)-lipoyl]-L-lysyl-[glycine-cleavage complex H protein] + glycine + H(+) = N(6)-[(R)-S(8)-aminomethyldihydrolipoyl]-L-lysyl-[glycine-cleavage complex H protein] + CO2</text>
        <dbReference type="Rhea" id="RHEA:24304"/>
        <dbReference type="Rhea" id="RHEA-COMP:10494"/>
        <dbReference type="Rhea" id="RHEA-COMP:10495"/>
        <dbReference type="ChEBI" id="CHEBI:15378"/>
        <dbReference type="ChEBI" id="CHEBI:16526"/>
        <dbReference type="ChEBI" id="CHEBI:57305"/>
        <dbReference type="ChEBI" id="CHEBI:83099"/>
        <dbReference type="ChEBI" id="CHEBI:83143"/>
        <dbReference type="EC" id="1.4.4.2"/>
    </reaction>
</comment>
<evidence type="ECO:0000259" key="9">
    <source>
        <dbReference type="Pfam" id="PF02347"/>
    </source>
</evidence>
<evidence type="ECO:0000256" key="7">
    <source>
        <dbReference type="ARBA" id="ARBA00049026"/>
    </source>
</evidence>
<dbReference type="InterPro" id="IPR020581">
    <property type="entry name" value="GDC_P"/>
</dbReference>
<dbReference type="InterPro" id="IPR015421">
    <property type="entry name" value="PyrdxlP-dep_Trfase_major"/>
</dbReference>